<feature type="compositionally biased region" description="Pro residues" evidence="8">
    <location>
        <begin position="115"/>
        <end position="124"/>
    </location>
</feature>
<feature type="compositionally biased region" description="Low complexity" evidence="8">
    <location>
        <begin position="91"/>
        <end position="108"/>
    </location>
</feature>
<dbReference type="GO" id="GO:0016020">
    <property type="term" value="C:membrane"/>
    <property type="evidence" value="ECO:0007669"/>
    <property type="project" value="UniProtKB-ARBA"/>
</dbReference>
<keyword evidence="3 9" id="KW-0812">Transmembrane</keyword>
<dbReference type="AlphaFoldDB" id="A0A6J4GX77"/>
<keyword evidence="5 9" id="KW-1133">Transmembrane helix</keyword>
<name>A0A6J4GX77_9ACTN</name>
<reference evidence="10" key="1">
    <citation type="submission" date="2020-02" db="EMBL/GenBank/DDBJ databases">
        <authorList>
            <person name="Meier V. D."/>
        </authorList>
    </citation>
    <scope>NUCLEOTIDE SEQUENCE</scope>
    <source>
        <strain evidence="10">AVDCRST_MAG52</strain>
    </source>
</reference>
<protein>
    <submittedName>
        <fullName evidence="10">Twin-arginine translocation protein TatB</fullName>
    </submittedName>
</protein>
<organism evidence="10">
    <name type="scientific">uncultured Blastococcus sp</name>
    <dbReference type="NCBI Taxonomy" id="217144"/>
    <lineage>
        <taxon>Bacteria</taxon>
        <taxon>Bacillati</taxon>
        <taxon>Actinomycetota</taxon>
        <taxon>Actinomycetes</taxon>
        <taxon>Geodermatophilales</taxon>
        <taxon>Geodermatophilaceae</taxon>
        <taxon>Blastococcus</taxon>
        <taxon>environmental samples</taxon>
    </lineage>
</organism>
<dbReference type="EMBL" id="CADCTN010000001">
    <property type="protein sequence ID" value="CAA9209286.1"/>
    <property type="molecule type" value="Genomic_DNA"/>
</dbReference>
<dbReference type="GO" id="GO:0015031">
    <property type="term" value="P:protein transport"/>
    <property type="evidence" value="ECO:0007669"/>
    <property type="project" value="UniProtKB-KW"/>
</dbReference>
<keyword evidence="6" id="KW-0811">Translocation</keyword>
<evidence type="ECO:0000313" key="10">
    <source>
        <dbReference type="EMBL" id="CAA9209286.1"/>
    </source>
</evidence>
<comment type="subcellular location">
    <subcellularLocation>
        <location evidence="1">Membrane</location>
        <topology evidence="1">Single-pass membrane protein</topology>
    </subcellularLocation>
</comment>
<keyword evidence="4" id="KW-0653">Protein transport</keyword>
<feature type="region of interest" description="Disordered" evidence="8">
    <location>
        <begin position="79"/>
        <end position="124"/>
    </location>
</feature>
<dbReference type="Gene3D" id="1.20.5.3310">
    <property type="match status" value="1"/>
</dbReference>
<dbReference type="InterPro" id="IPR003369">
    <property type="entry name" value="TatA/B/E"/>
</dbReference>
<keyword evidence="2" id="KW-0813">Transport</keyword>
<evidence type="ECO:0000256" key="3">
    <source>
        <dbReference type="ARBA" id="ARBA00022692"/>
    </source>
</evidence>
<dbReference type="Pfam" id="PF02416">
    <property type="entry name" value="TatA_B_E"/>
    <property type="match status" value="1"/>
</dbReference>
<evidence type="ECO:0000256" key="2">
    <source>
        <dbReference type="ARBA" id="ARBA00022448"/>
    </source>
</evidence>
<evidence type="ECO:0000256" key="1">
    <source>
        <dbReference type="ARBA" id="ARBA00004167"/>
    </source>
</evidence>
<evidence type="ECO:0000256" key="5">
    <source>
        <dbReference type="ARBA" id="ARBA00022989"/>
    </source>
</evidence>
<proteinExistence type="predicted"/>
<evidence type="ECO:0000256" key="7">
    <source>
        <dbReference type="ARBA" id="ARBA00023136"/>
    </source>
</evidence>
<evidence type="ECO:0000256" key="9">
    <source>
        <dbReference type="SAM" id="Phobius"/>
    </source>
</evidence>
<evidence type="ECO:0000256" key="6">
    <source>
        <dbReference type="ARBA" id="ARBA00023010"/>
    </source>
</evidence>
<feature type="transmembrane region" description="Helical" evidence="9">
    <location>
        <begin position="6"/>
        <end position="22"/>
    </location>
</feature>
<keyword evidence="7 9" id="KW-0472">Membrane</keyword>
<evidence type="ECO:0000256" key="8">
    <source>
        <dbReference type="SAM" id="MobiDB-lite"/>
    </source>
</evidence>
<accession>A0A6J4GX77</accession>
<gene>
    <name evidence="10" type="ORF">AVDCRST_MAG52-1075</name>
</gene>
<evidence type="ECO:0000256" key="4">
    <source>
        <dbReference type="ARBA" id="ARBA00022927"/>
    </source>
</evidence>
<dbReference type="PRINTS" id="PR01506">
    <property type="entry name" value="TATBPROTEIN"/>
</dbReference>
<sequence length="124" mass="13156">MFDSIGWGEIIVLGLAALFIFGPERLPDLAKDAAAGLKRVRSAVTGIREQVNDSLGDDMPGLRDLDLRKYHPKTFIRSQLLGDDDGPTVHRGSANGATAASAAVPAVARPRDHATPPPFDPDAT</sequence>